<comment type="similarity">
    <text evidence="1">Belongs to the isochorismatase family.</text>
</comment>
<reference evidence="4" key="1">
    <citation type="submission" date="2020-06" db="EMBL/GenBank/DDBJ databases">
        <title>Insight into the genomes of haloalkaliphilic bacilli from Kenyan soda lakes.</title>
        <authorList>
            <person name="Mwirichia R."/>
            <person name="Villamizar G.C."/>
            <person name="Poehlein A."/>
            <person name="Mugweru J."/>
            <person name="Kipnyargis A."/>
            <person name="Kiplimo D."/>
            <person name="Orwa P."/>
            <person name="Daniel R."/>
        </authorList>
    </citation>
    <scope>NUCLEOTIDE SEQUENCE</scope>
    <source>
        <strain evidence="4">B1096_S55</strain>
    </source>
</reference>
<organism evidence="4 5">
    <name type="scientific">Salipaludibacillus agaradhaerens</name>
    <name type="common">Bacillus agaradhaerens</name>
    <dbReference type="NCBI Taxonomy" id="76935"/>
    <lineage>
        <taxon>Bacteria</taxon>
        <taxon>Bacillati</taxon>
        <taxon>Bacillota</taxon>
        <taxon>Bacilli</taxon>
        <taxon>Bacillales</taxon>
        <taxon>Bacillaceae</taxon>
    </lineage>
</organism>
<gene>
    <name evidence="4" type="ORF">HXA33_16365</name>
</gene>
<feature type="domain" description="Isochorismatase-like" evidence="3">
    <location>
        <begin position="4"/>
        <end position="141"/>
    </location>
</feature>
<comment type="caution">
    <text evidence="4">The sequence shown here is derived from an EMBL/GenBank/DDBJ whole genome shotgun (WGS) entry which is preliminary data.</text>
</comment>
<evidence type="ECO:0000256" key="2">
    <source>
        <dbReference type="ARBA" id="ARBA00022801"/>
    </source>
</evidence>
<dbReference type="SUPFAM" id="SSF52499">
    <property type="entry name" value="Isochorismatase-like hydrolases"/>
    <property type="match status" value="1"/>
</dbReference>
<proteinExistence type="inferred from homology"/>
<dbReference type="AlphaFoldDB" id="A0A9Q4FYW4"/>
<dbReference type="Proteomes" id="UP001057753">
    <property type="component" value="Unassembled WGS sequence"/>
</dbReference>
<evidence type="ECO:0000313" key="4">
    <source>
        <dbReference type="EMBL" id="MCR6098115.1"/>
    </source>
</evidence>
<name>A0A9Q4FYW4_SALAG</name>
<dbReference type="PANTHER" id="PTHR43540:SF14">
    <property type="entry name" value="ISOCHORISMATASE"/>
    <property type="match status" value="1"/>
</dbReference>
<protein>
    <submittedName>
        <fullName evidence="4">Isochorismatase family protein</fullName>
    </submittedName>
</protein>
<dbReference type="InterPro" id="IPR000868">
    <property type="entry name" value="Isochorismatase-like_dom"/>
</dbReference>
<keyword evidence="5" id="KW-1185">Reference proteome</keyword>
<dbReference type="GO" id="GO:0016787">
    <property type="term" value="F:hydrolase activity"/>
    <property type="evidence" value="ECO:0007669"/>
    <property type="project" value="UniProtKB-KW"/>
</dbReference>
<keyword evidence="2" id="KW-0378">Hydrolase</keyword>
<dbReference type="Pfam" id="PF00857">
    <property type="entry name" value="Isochorismatase"/>
    <property type="match status" value="1"/>
</dbReference>
<accession>A0A9Q4FYW4</accession>
<evidence type="ECO:0000259" key="3">
    <source>
        <dbReference type="Pfam" id="PF00857"/>
    </source>
</evidence>
<dbReference type="InterPro" id="IPR050272">
    <property type="entry name" value="Isochorismatase-like_hydrls"/>
</dbReference>
<evidence type="ECO:0000313" key="5">
    <source>
        <dbReference type="Proteomes" id="UP001057753"/>
    </source>
</evidence>
<dbReference type="InterPro" id="IPR036380">
    <property type="entry name" value="Isochorismatase-like_sf"/>
</dbReference>
<dbReference type="Gene3D" id="3.40.50.850">
    <property type="entry name" value="Isochorismatase-like"/>
    <property type="match status" value="1"/>
</dbReference>
<evidence type="ECO:0000256" key="1">
    <source>
        <dbReference type="ARBA" id="ARBA00006336"/>
    </source>
</evidence>
<dbReference type="PANTHER" id="PTHR43540">
    <property type="entry name" value="PEROXYUREIDOACRYLATE/UREIDOACRYLATE AMIDOHYDROLASE-RELATED"/>
    <property type="match status" value="1"/>
</dbReference>
<sequence length="186" mass="20589">MNQALLVIDAQQDLIEGNMEGEQAVFEKERLIANINSVIEKAIHDSVSVIFIRDLDVGGGKGAGFQVHEEIHLPSHAVIFDKTATNAFYGTPLLAYLNDNKIGHLVIMGCKTEHCIDTAVRTATINHVDVTLVGDGHATSDSPVLSAQQIIQHHNETLHGHYNVDHFSVVRNSQDDLFTPIHHRYR</sequence>
<dbReference type="EMBL" id="JABXYM010000001">
    <property type="protein sequence ID" value="MCR6098115.1"/>
    <property type="molecule type" value="Genomic_DNA"/>
</dbReference>
<dbReference type="RefSeq" id="WP_257822492.1">
    <property type="nucleotide sequence ID" value="NZ_JABXYM010000001.1"/>
</dbReference>